<protein>
    <submittedName>
        <fullName evidence="3">Peptide-binding protein</fullName>
    </submittedName>
</protein>
<feature type="chain" id="PRO_5019170021" evidence="1">
    <location>
        <begin position="18"/>
        <end position="208"/>
    </location>
</feature>
<gene>
    <name evidence="3" type="ORF">D3P04_22295</name>
</gene>
<dbReference type="Proteomes" id="UP000284202">
    <property type="component" value="Unassembled WGS sequence"/>
</dbReference>
<keyword evidence="4" id="KW-1185">Reference proteome</keyword>
<comment type="caution">
    <text evidence="3">The sequence shown here is derived from an EMBL/GenBank/DDBJ whole genome shotgun (WGS) entry which is preliminary data.</text>
</comment>
<evidence type="ECO:0000313" key="3">
    <source>
        <dbReference type="EMBL" id="RJE81985.1"/>
    </source>
</evidence>
<evidence type="ECO:0000313" key="4">
    <source>
        <dbReference type="Proteomes" id="UP000284202"/>
    </source>
</evidence>
<reference evidence="4" key="1">
    <citation type="submission" date="2018-09" db="EMBL/GenBank/DDBJ databases">
        <title>Acidovorax cavernicola nov. sp. isolated from Gruta de las Maravillas (Aracena, Spain).</title>
        <authorList>
            <person name="Jurado V."/>
            <person name="Gutierrez-Patricio S."/>
            <person name="Gonzalez-Pimentel J.L."/>
            <person name="Miller A.Z."/>
            <person name="Laiz L."/>
            <person name="Saiz-Jimenez C."/>
        </authorList>
    </citation>
    <scope>NUCLEOTIDE SEQUENCE [LARGE SCALE GENOMIC DNA]</scope>
    <source>
        <strain evidence="4">1011MAR3C25</strain>
    </source>
</reference>
<evidence type="ECO:0000259" key="2">
    <source>
        <dbReference type="Pfam" id="PF08239"/>
    </source>
</evidence>
<sequence length="208" mass="22757">MLRTAFALMLLATPALATPEYILPTLFDVTGVEADDVLNIRAEPSANAEIIGTLAPDATDIEVVEEGFQGKSSWFRVNAGERSGWVSQNYLTPHYDVWKQDELPASLRCFGTEPFWNVKAESGNLTLSTPDAGDDTRPIQSILVSGYYLEPRRAVLAADMTLTATPEICSDGMSDQVYGMDAMLILHGEEPRLLSGCCTVQPRHDDTD</sequence>
<feature type="domain" description="SH3b" evidence="2">
    <location>
        <begin position="36"/>
        <end position="91"/>
    </location>
</feature>
<dbReference type="EMBL" id="QZCG01000022">
    <property type="protein sequence ID" value="RJE81985.1"/>
    <property type="molecule type" value="Genomic_DNA"/>
</dbReference>
<accession>A0A418SM10</accession>
<name>A0A418SM10_9RHOB</name>
<dbReference type="Pfam" id="PF08239">
    <property type="entry name" value="SH3_3"/>
    <property type="match status" value="1"/>
</dbReference>
<dbReference type="Gene3D" id="2.30.30.40">
    <property type="entry name" value="SH3 Domains"/>
    <property type="match status" value="1"/>
</dbReference>
<dbReference type="OrthoDB" id="5489750at2"/>
<keyword evidence="1" id="KW-0732">Signal</keyword>
<dbReference type="InterPro" id="IPR003646">
    <property type="entry name" value="SH3-like_bac-type"/>
</dbReference>
<dbReference type="RefSeq" id="WP_119752083.1">
    <property type="nucleotide sequence ID" value="NZ_QZCG01000022.1"/>
</dbReference>
<organism evidence="3 4">
    <name type="scientific">Paracoccus onubensis</name>
    <dbReference type="NCBI Taxonomy" id="1675788"/>
    <lineage>
        <taxon>Bacteria</taxon>
        <taxon>Pseudomonadati</taxon>
        <taxon>Pseudomonadota</taxon>
        <taxon>Alphaproteobacteria</taxon>
        <taxon>Rhodobacterales</taxon>
        <taxon>Paracoccaceae</taxon>
        <taxon>Paracoccus</taxon>
    </lineage>
</organism>
<evidence type="ECO:0000256" key="1">
    <source>
        <dbReference type="SAM" id="SignalP"/>
    </source>
</evidence>
<proteinExistence type="predicted"/>
<feature type="signal peptide" evidence="1">
    <location>
        <begin position="1"/>
        <end position="17"/>
    </location>
</feature>
<dbReference type="AlphaFoldDB" id="A0A418SM10"/>